<name>A0A9P1GZ00_9PEZI</name>
<dbReference type="AlphaFoldDB" id="A0A9P1GZ00"/>
<dbReference type="Proteomes" id="UP000838763">
    <property type="component" value="Unassembled WGS sequence"/>
</dbReference>
<evidence type="ECO:0000313" key="5">
    <source>
        <dbReference type="EMBL" id="CAI4213461.1"/>
    </source>
</evidence>
<evidence type="ECO:0000256" key="4">
    <source>
        <dbReference type="RuleBase" id="RU000363"/>
    </source>
</evidence>
<sequence length="209" mass="22110">MGASKLRGAGGLGRECLIAFSLSGANCACVDLDLEACQTAIADTAAQVLQDTGSGSGKLGAYACDTTSEEQVEATVSRVVQDFGQIDVLITCAGICISREAEAVDLATWRKVIAVNLDGTYLFARSVGKHMLENKVQASYNASKSGVNALALSLATEWADRGIRVNSLSPGFMSTPLMTRQTGKKDNDEPLTDLQKEWIKQIPMGMVGQ</sequence>
<protein>
    <submittedName>
        <fullName evidence="5">Uncharacterized protein</fullName>
    </submittedName>
</protein>
<keyword evidence="6" id="KW-1185">Reference proteome</keyword>
<evidence type="ECO:0000256" key="3">
    <source>
        <dbReference type="ARBA" id="ARBA00023002"/>
    </source>
</evidence>
<evidence type="ECO:0000256" key="1">
    <source>
        <dbReference type="ARBA" id="ARBA00006484"/>
    </source>
</evidence>
<dbReference type="InterPro" id="IPR020904">
    <property type="entry name" value="Sc_DH/Rdtase_CS"/>
</dbReference>
<dbReference type="InterPro" id="IPR002347">
    <property type="entry name" value="SDR_fam"/>
</dbReference>
<organism evidence="5 6">
    <name type="scientific">Parascedosporium putredinis</name>
    <dbReference type="NCBI Taxonomy" id="1442378"/>
    <lineage>
        <taxon>Eukaryota</taxon>
        <taxon>Fungi</taxon>
        <taxon>Dikarya</taxon>
        <taxon>Ascomycota</taxon>
        <taxon>Pezizomycotina</taxon>
        <taxon>Sordariomycetes</taxon>
        <taxon>Hypocreomycetidae</taxon>
        <taxon>Microascales</taxon>
        <taxon>Microascaceae</taxon>
        <taxon>Parascedosporium</taxon>
    </lineage>
</organism>
<keyword evidence="3" id="KW-0560">Oxidoreductase</keyword>
<dbReference type="EMBL" id="CALLCH030000008">
    <property type="protein sequence ID" value="CAI4213461.1"/>
    <property type="molecule type" value="Genomic_DNA"/>
</dbReference>
<dbReference type="PANTHER" id="PTHR42760">
    <property type="entry name" value="SHORT-CHAIN DEHYDROGENASES/REDUCTASES FAMILY MEMBER"/>
    <property type="match status" value="1"/>
</dbReference>
<dbReference type="PANTHER" id="PTHR42760:SF115">
    <property type="entry name" value="3-OXOACYL-[ACYL-CARRIER-PROTEIN] REDUCTASE FABG"/>
    <property type="match status" value="1"/>
</dbReference>
<gene>
    <name evidence="5" type="ORF">PPNO1_LOCUS3209</name>
</gene>
<dbReference type="InterPro" id="IPR036291">
    <property type="entry name" value="NAD(P)-bd_dom_sf"/>
</dbReference>
<dbReference type="SUPFAM" id="SSF51735">
    <property type="entry name" value="NAD(P)-binding Rossmann-fold domains"/>
    <property type="match status" value="1"/>
</dbReference>
<reference evidence="5" key="1">
    <citation type="submission" date="2022-11" db="EMBL/GenBank/DDBJ databases">
        <authorList>
            <person name="Scott C."/>
            <person name="Bruce N."/>
        </authorList>
    </citation>
    <scope>NUCLEOTIDE SEQUENCE</scope>
</reference>
<dbReference type="Pfam" id="PF13561">
    <property type="entry name" value="adh_short_C2"/>
    <property type="match status" value="1"/>
</dbReference>
<dbReference type="Gene3D" id="3.40.50.720">
    <property type="entry name" value="NAD(P)-binding Rossmann-like Domain"/>
    <property type="match status" value="1"/>
</dbReference>
<dbReference type="OrthoDB" id="5307821at2759"/>
<accession>A0A9P1GZ00</accession>
<dbReference type="Pfam" id="PF00106">
    <property type="entry name" value="adh_short"/>
    <property type="match status" value="1"/>
</dbReference>
<comment type="caution">
    <text evidence="5">The sequence shown here is derived from an EMBL/GenBank/DDBJ whole genome shotgun (WGS) entry which is preliminary data.</text>
</comment>
<evidence type="ECO:0000313" key="6">
    <source>
        <dbReference type="Proteomes" id="UP000838763"/>
    </source>
</evidence>
<dbReference type="PROSITE" id="PS00061">
    <property type="entry name" value="ADH_SHORT"/>
    <property type="match status" value="1"/>
</dbReference>
<dbReference type="PRINTS" id="PR00080">
    <property type="entry name" value="SDRFAMILY"/>
</dbReference>
<comment type="similarity">
    <text evidence="1 4">Belongs to the short-chain dehydrogenases/reductases (SDR) family.</text>
</comment>
<dbReference type="GO" id="GO:0016616">
    <property type="term" value="F:oxidoreductase activity, acting on the CH-OH group of donors, NAD or NADP as acceptor"/>
    <property type="evidence" value="ECO:0007669"/>
    <property type="project" value="TreeGrafter"/>
</dbReference>
<dbReference type="PRINTS" id="PR00081">
    <property type="entry name" value="GDHRDH"/>
</dbReference>
<keyword evidence="2" id="KW-0521">NADP</keyword>
<evidence type="ECO:0000256" key="2">
    <source>
        <dbReference type="ARBA" id="ARBA00022857"/>
    </source>
</evidence>
<proteinExistence type="inferred from homology"/>